<accession>D7MM03</accession>
<evidence type="ECO:0000256" key="1">
    <source>
        <dbReference type="SAM" id="Phobius"/>
    </source>
</evidence>
<keyword evidence="1" id="KW-0812">Transmembrane</keyword>
<evidence type="ECO:0000313" key="2">
    <source>
        <dbReference type="EMBL" id="EFH41619.1"/>
    </source>
</evidence>
<protein>
    <submittedName>
        <fullName evidence="2">Uncharacterized protein</fullName>
    </submittedName>
</protein>
<dbReference type="Proteomes" id="UP000008694">
    <property type="component" value="Unassembled WGS sequence"/>
</dbReference>
<evidence type="ECO:0000313" key="3">
    <source>
        <dbReference type="Proteomes" id="UP000008694"/>
    </source>
</evidence>
<gene>
    <name evidence="2" type="ORF">ARALYDRAFT_330947</name>
</gene>
<sequence>MIPSPRSGGYRIFLNPLSLYPLFTELIHVQIINFRDYFHTLNALKLRSGYFLYVLSRLQALCGILNLHGIAHVREDPPVLLRLYTHILRTLVLASSGILKDHGLMLLNPPCGIFDGGVGSFSNDHSSSSSSGVFKLYSKLNSHSTTILASNVNHQSTITFARTFVKALLCVVLLVPARFKSLAPSPTPSRLLTVAICSSIDSFLEELSINFDLTCTKKLFSFWLKALKDPLSINLIYHFIFLMVTLGYAPYYCALNFGISDPFYLCIWLLL</sequence>
<name>D7MM03_ARALL</name>
<dbReference type="AlphaFoldDB" id="D7MM03"/>
<dbReference type="HOGENOM" id="CLU_1024311_0_0_1"/>
<reference evidence="3" key="1">
    <citation type="journal article" date="2011" name="Nat. Genet.">
        <title>The Arabidopsis lyrata genome sequence and the basis of rapid genome size change.</title>
        <authorList>
            <person name="Hu T.T."/>
            <person name="Pattyn P."/>
            <person name="Bakker E.G."/>
            <person name="Cao J."/>
            <person name="Cheng J.-F."/>
            <person name="Clark R.M."/>
            <person name="Fahlgren N."/>
            <person name="Fawcett J.A."/>
            <person name="Grimwood J."/>
            <person name="Gundlach H."/>
            <person name="Haberer G."/>
            <person name="Hollister J.D."/>
            <person name="Ossowski S."/>
            <person name="Ottilar R.P."/>
            <person name="Salamov A.A."/>
            <person name="Schneeberger K."/>
            <person name="Spannagl M."/>
            <person name="Wang X."/>
            <person name="Yang L."/>
            <person name="Nasrallah M.E."/>
            <person name="Bergelson J."/>
            <person name="Carrington J.C."/>
            <person name="Gaut B.S."/>
            <person name="Schmutz J."/>
            <person name="Mayer K.F.X."/>
            <person name="Van de Peer Y."/>
            <person name="Grigoriev I.V."/>
            <person name="Nordborg M."/>
            <person name="Weigel D."/>
            <person name="Guo Y.-L."/>
        </authorList>
    </citation>
    <scope>NUCLEOTIDE SEQUENCE [LARGE SCALE GENOMIC DNA]</scope>
    <source>
        <strain evidence="3">cv. MN47</strain>
    </source>
</reference>
<proteinExistence type="predicted"/>
<keyword evidence="1" id="KW-1133">Transmembrane helix</keyword>
<keyword evidence="3" id="KW-1185">Reference proteome</keyword>
<dbReference type="Gramene" id="fgenesh1_pm.C_scaffold_8000290">
    <property type="protein sequence ID" value="fgenesh1_pm.C_scaffold_8000290"/>
    <property type="gene ID" value="fgenesh1_pm.C_scaffold_8000290"/>
</dbReference>
<feature type="transmembrane region" description="Helical" evidence="1">
    <location>
        <begin position="231"/>
        <end position="251"/>
    </location>
</feature>
<keyword evidence="1" id="KW-0472">Membrane</keyword>
<organism evidence="3">
    <name type="scientific">Arabidopsis lyrata subsp. lyrata</name>
    <name type="common">Lyre-leaved rock-cress</name>
    <dbReference type="NCBI Taxonomy" id="81972"/>
    <lineage>
        <taxon>Eukaryota</taxon>
        <taxon>Viridiplantae</taxon>
        <taxon>Streptophyta</taxon>
        <taxon>Embryophyta</taxon>
        <taxon>Tracheophyta</taxon>
        <taxon>Spermatophyta</taxon>
        <taxon>Magnoliopsida</taxon>
        <taxon>eudicotyledons</taxon>
        <taxon>Gunneridae</taxon>
        <taxon>Pentapetalae</taxon>
        <taxon>rosids</taxon>
        <taxon>malvids</taxon>
        <taxon>Brassicales</taxon>
        <taxon>Brassicaceae</taxon>
        <taxon>Camelineae</taxon>
        <taxon>Arabidopsis</taxon>
    </lineage>
</organism>
<dbReference type="EMBL" id="GL348720">
    <property type="protein sequence ID" value="EFH41619.1"/>
    <property type="molecule type" value="Genomic_DNA"/>
</dbReference>